<evidence type="ECO:0000313" key="2">
    <source>
        <dbReference type="Proteomes" id="UP001055879"/>
    </source>
</evidence>
<reference evidence="1 2" key="2">
    <citation type="journal article" date="2022" name="Mol. Ecol. Resour.">
        <title>The genomes of chicory, endive, great burdock and yacon provide insights into Asteraceae paleo-polyploidization history and plant inulin production.</title>
        <authorList>
            <person name="Fan W."/>
            <person name="Wang S."/>
            <person name="Wang H."/>
            <person name="Wang A."/>
            <person name="Jiang F."/>
            <person name="Liu H."/>
            <person name="Zhao H."/>
            <person name="Xu D."/>
            <person name="Zhang Y."/>
        </authorList>
    </citation>
    <scope>NUCLEOTIDE SEQUENCE [LARGE SCALE GENOMIC DNA]</scope>
    <source>
        <strain evidence="2">cv. Niubang</strain>
    </source>
</reference>
<evidence type="ECO:0000313" key="1">
    <source>
        <dbReference type="EMBL" id="KAI3702076.1"/>
    </source>
</evidence>
<gene>
    <name evidence="1" type="ORF">L6452_27724</name>
</gene>
<protein>
    <submittedName>
        <fullName evidence="1">Uncharacterized protein</fullName>
    </submittedName>
</protein>
<accession>A0ACB8ZX81</accession>
<keyword evidence="2" id="KW-1185">Reference proteome</keyword>
<dbReference type="EMBL" id="CM042055">
    <property type="protein sequence ID" value="KAI3702076.1"/>
    <property type="molecule type" value="Genomic_DNA"/>
</dbReference>
<reference evidence="2" key="1">
    <citation type="journal article" date="2022" name="Mol. Ecol. Resour.">
        <title>The genomes of chicory, endive, great burdock and yacon provide insights into Asteraceae palaeo-polyploidization history and plant inulin production.</title>
        <authorList>
            <person name="Fan W."/>
            <person name="Wang S."/>
            <person name="Wang H."/>
            <person name="Wang A."/>
            <person name="Jiang F."/>
            <person name="Liu H."/>
            <person name="Zhao H."/>
            <person name="Xu D."/>
            <person name="Zhang Y."/>
        </authorList>
    </citation>
    <scope>NUCLEOTIDE SEQUENCE [LARGE SCALE GENOMIC DNA]</scope>
    <source>
        <strain evidence="2">cv. Niubang</strain>
    </source>
</reference>
<comment type="caution">
    <text evidence="1">The sequence shown here is derived from an EMBL/GenBank/DDBJ whole genome shotgun (WGS) entry which is preliminary data.</text>
</comment>
<organism evidence="1 2">
    <name type="scientific">Arctium lappa</name>
    <name type="common">Greater burdock</name>
    <name type="synonym">Lappa major</name>
    <dbReference type="NCBI Taxonomy" id="4217"/>
    <lineage>
        <taxon>Eukaryota</taxon>
        <taxon>Viridiplantae</taxon>
        <taxon>Streptophyta</taxon>
        <taxon>Embryophyta</taxon>
        <taxon>Tracheophyta</taxon>
        <taxon>Spermatophyta</taxon>
        <taxon>Magnoliopsida</taxon>
        <taxon>eudicotyledons</taxon>
        <taxon>Gunneridae</taxon>
        <taxon>Pentapetalae</taxon>
        <taxon>asterids</taxon>
        <taxon>campanulids</taxon>
        <taxon>Asterales</taxon>
        <taxon>Asteraceae</taxon>
        <taxon>Carduoideae</taxon>
        <taxon>Cardueae</taxon>
        <taxon>Arctiinae</taxon>
        <taxon>Arctium</taxon>
    </lineage>
</organism>
<sequence length="218" mass="25295">MRRKEDFGVRHSLGDSARDCDACHNRGAKSRAWGRSWLRQNLSQTLFTSFEDLKVEIHVWGPRSLLLLDARWKSRFWEACVEELEWMSSEGFGWDLRFGDPGVELDRVWQGAIIGLRIVMSCMAWELGPFYEELSLSLAQGHIKIRYLGVDRVARNRKLPRAARMIMYGTFIMVPGQCYGEPTYYMCILELPWYDDCEDVGKMEECSPIMLSADQIHA</sequence>
<proteinExistence type="predicted"/>
<name>A0ACB8ZX81_ARCLA</name>
<dbReference type="Proteomes" id="UP001055879">
    <property type="component" value="Linkage Group LG09"/>
</dbReference>